<evidence type="ECO:0000313" key="4">
    <source>
        <dbReference type="Proteomes" id="UP000030653"/>
    </source>
</evidence>
<proteinExistence type="predicted"/>
<sequence length="177" mass="19058">MSANTSLPALYALYHILNPPLPLPFSYLPLLFRLLALSISAPFLVITLLEVAGYLVVRTLGFTRFPGRSTPSQTPTPVGEQSLLPLDLDLDLGLQSSLPDPLRLQVTNYAYFTSPSDSKLTGMFSPPDSREGSPVRSWKGLSAERDGPALAEPEGGGLRLSVQGRIGIKALTPVEAR</sequence>
<dbReference type="EMBL" id="JH795858">
    <property type="protein sequence ID" value="EJU04056.1"/>
    <property type="molecule type" value="Genomic_DNA"/>
</dbReference>
<dbReference type="OrthoDB" id="3363417at2759"/>
<dbReference type="GeneID" id="63683105"/>
<dbReference type="RefSeq" id="XP_040630950.1">
    <property type="nucleotide sequence ID" value="XM_040768043.1"/>
</dbReference>
<name>M5G1E9_DACPD</name>
<evidence type="ECO:0000256" key="1">
    <source>
        <dbReference type="SAM" id="MobiDB-lite"/>
    </source>
</evidence>
<evidence type="ECO:0000256" key="2">
    <source>
        <dbReference type="SAM" id="Phobius"/>
    </source>
</evidence>
<dbReference type="AlphaFoldDB" id="M5G1E9"/>
<gene>
    <name evidence="3" type="ORF">DACRYDRAFT_105121</name>
</gene>
<dbReference type="HOGENOM" id="CLU_1517804_0_0_1"/>
<keyword evidence="2" id="KW-0472">Membrane</keyword>
<evidence type="ECO:0000313" key="3">
    <source>
        <dbReference type="EMBL" id="EJU04056.1"/>
    </source>
</evidence>
<keyword evidence="2" id="KW-1133">Transmembrane helix</keyword>
<keyword evidence="4" id="KW-1185">Reference proteome</keyword>
<organism evidence="3 4">
    <name type="scientific">Dacryopinax primogenitus (strain DJM 731)</name>
    <name type="common">Brown rot fungus</name>
    <dbReference type="NCBI Taxonomy" id="1858805"/>
    <lineage>
        <taxon>Eukaryota</taxon>
        <taxon>Fungi</taxon>
        <taxon>Dikarya</taxon>
        <taxon>Basidiomycota</taxon>
        <taxon>Agaricomycotina</taxon>
        <taxon>Dacrymycetes</taxon>
        <taxon>Dacrymycetales</taxon>
        <taxon>Dacrymycetaceae</taxon>
        <taxon>Dacryopinax</taxon>
    </lineage>
</organism>
<feature type="transmembrane region" description="Helical" evidence="2">
    <location>
        <begin position="30"/>
        <end position="57"/>
    </location>
</feature>
<accession>M5G1E9</accession>
<protein>
    <submittedName>
        <fullName evidence="3">Uncharacterized protein</fullName>
    </submittedName>
</protein>
<dbReference type="Proteomes" id="UP000030653">
    <property type="component" value="Unassembled WGS sequence"/>
</dbReference>
<feature type="region of interest" description="Disordered" evidence="1">
    <location>
        <begin position="120"/>
        <end position="156"/>
    </location>
</feature>
<reference evidence="3 4" key="1">
    <citation type="journal article" date="2012" name="Science">
        <title>The Paleozoic origin of enzymatic lignin decomposition reconstructed from 31 fungal genomes.</title>
        <authorList>
            <person name="Floudas D."/>
            <person name="Binder M."/>
            <person name="Riley R."/>
            <person name="Barry K."/>
            <person name="Blanchette R.A."/>
            <person name="Henrissat B."/>
            <person name="Martinez A.T."/>
            <person name="Otillar R."/>
            <person name="Spatafora J.W."/>
            <person name="Yadav J.S."/>
            <person name="Aerts A."/>
            <person name="Benoit I."/>
            <person name="Boyd A."/>
            <person name="Carlson A."/>
            <person name="Copeland A."/>
            <person name="Coutinho P.M."/>
            <person name="de Vries R.P."/>
            <person name="Ferreira P."/>
            <person name="Findley K."/>
            <person name="Foster B."/>
            <person name="Gaskell J."/>
            <person name="Glotzer D."/>
            <person name="Gorecki P."/>
            <person name="Heitman J."/>
            <person name="Hesse C."/>
            <person name="Hori C."/>
            <person name="Igarashi K."/>
            <person name="Jurgens J.A."/>
            <person name="Kallen N."/>
            <person name="Kersten P."/>
            <person name="Kohler A."/>
            <person name="Kuees U."/>
            <person name="Kumar T.K.A."/>
            <person name="Kuo A."/>
            <person name="LaButti K."/>
            <person name="Larrondo L.F."/>
            <person name="Lindquist E."/>
            <person name="Ling A."/>
            <person name="Lombard V."/>
            <person name="Lucas S."/>
            <person name="Lundell T."/>
            <person name="Martin R."/>
            <person name="McLaughlin D.J."/>
            <person name="Morgenstern I."/>
            <person name="Morin E."/>
            <person name="Murat C."/>
            <person name="Nagy L.G."/>
            <person name="Nolan M."/>
            <person name="Ohm R.A."/>
            <person name="Patyshakuliyeva A."/>
            <person name="Rokas A."/>
            <person name="Ruiz-Duenas F.J."/>
            <person name="Sabat G."/>
            <person name="Salamov A."/>
            <person name="Samejima M."/>
            <person name="Schmutz J."/>
            <person name="Slot J.C."/>
            <person name="St John F."/>
            <person name="Stenlid J."/>
            <person name="Sun H."/>
            <person name="Sun S."/>
            <person name="Syed K."/>
            <person name="Tsang A."/>
            <person name="Wiebenga A."/>
            <person name="Young D."/>
            <person name="Pisabarro A."/>
            <person name="Eastwood D.C."/>
            <person name="Martin F."/>
            <person name="Cullen D."/>
            <person name="Grigoriev I.V."/>
            <person name="Hibbett D.S."/>
        </authorList>
    </citation>
    <scope>NUCLEOTIDE SEQUENCE [LARGE SCALE GENOMIC DNA]</scope>
    <source>
        <strain evidence="3 4">DJM-731 SS1</strain>
    </source>
</reference>
<keyword evidence="2" id="KW-0812">Transmembrane</keyword>